<keyword evidence="2" id="KW-1185">Reference proteome</keyword>
<gene>
    <name evidence="1" type="ORF">BDN72DRAFT_901150</name>
</gene>
<protein>
    <submittedName>
        <fullName evidence="1">Uncharacterized protein</fullName>
    </submittedName>
</protein>
<reference evidence="1 2" key="1">
    <citation type="journal article" date="2019" name="Nat. Ecol. Evol.">
        <title>Megaphylogeny resolves global patterns of mushroom evolution.</title>
        <authorList>
            <person name="Varga T."/>
            <person name="Krizsan K."/>
            <person name="Foldi C."/>
            <person name="Dima B."/>
            <person name="Sanchez-Garcia M."/>
            <person name="Sanchez-Ramirez S."/>
            <person name="Szollosi G.J."/>
            <person name="Szarkandi J.G."/>
            <person name="Papp V."/>
            <person name="Albert L."/>
            <person name="Andreopoulos W."/>
            <person name="Angelini C."/>
            <person name="Antonin V."/>
            <person name="Barry K.W."/>
            <person name="Bougher N.L."/>
            <person name="Buchanan P."/>
            <person name="Buyck B."/>
            <person name="Bense V."/>
            <person name="Catcheside P."/>
            <person name="Chovatia M."/>
            <person name="Cooper J."/>
            <person name="Damon W."/>
            <person name="Desjardin D."/>
            <person name="Finy P."/>
            <person name="Geml J."/>
            <person name="Haridas S."/>
            <person name="Hughes K."/>
            <person name="Justo A."/>
            <person name="Karasinski D."/>
            <person name="Kautmanova I."/>
            <person name="Kiss B."/>
            <person name="Kocsube S."/>
            <person name="Kotiranta H."/>
            <person name="LaButti K.M."/>
            <person name="Lechner B.E."/>
            <person name="Liimatainen K."/>
            <person name="Lipzen A."/>
            <person name="Lukacs Z."/>
            <person name="Mihaltcheva S."/>
            <person name="Morgado L.N."/>
            <person name="Niskanen T."/>
            <person name="Noordeloos M.E."/>
            <person name="Ohm R.A."/>
            <person name="Ortiz-Santana B."/>
            <person name="Ovrebo C."/>
            <person name="Racz N."/>
            <person name="Riley R."/>
            <person name="Savchenko A."/>
            <person name="Shiryaev A."/>
            <person name="Soop K."/>
            <person name="Spirin V."/>
            <person name="Szebenyi C."/>
            <person name="Tomsovsky M."/>
            <person name="Tulloss R.E."/>
            <person name="Uehling J."/>
            <person name="Grigoriev I.V."/>
            <person name="Vagvolgyi C."/>
            <person name="Papp T."/>
            <person name="Martin F.M."/>
            <person name="Miettinen O."/>
            <person name="Hibbett D.S."/>
            <person name="Nagy L.G."/>
        </authorList>
    </citation>
    <scope>NUCLEOTIDE SEQUENCE [LARGE SCALE GENOMIC DNA]</scope>
    <source>
        <strain evidence="1 2">NL-1719</strain>
    </source>
</reference>
<dbReference type="Proteomes" id="UP000308600">
    <property type="component" value="Unassembled WGS sequence"/>
</dbReference>
<sequence>MDEEQEEEEVVRPTPPGLGGFSILSILSSIHYNELSVDGSAEGSALGSSSIVDPGHISNTTVSSTSATFSICDPFLDSYCPRNQHPRRRNDPTKHPGNATPATATAKHAFQHRKTRTHNPHVRITRQHRTPSSKTPGSPSPPTSTFEASSSTTKTTTTLLSLPSQAQQRVLEAPWMRYVAVDGVSAVDKMEGGRGEEGHRHSKLGGASATSLIRKFDDHTPIISITSNSKPTEVMAYYSSGLNDILPKPFTKDCLLVVLEKHPIHLMAMQTMNNILAPSESHHSQTRL</sequence>
<accession>A0ACD3AH73</accession>
<dbReference type="EMBL" id="ML208455">
    <property type="protein sequence ID" value="TFK64932.1"/>
    <property type="molecule type" value="Genomic_DNA"/>
</dbReference>
<evidence type="ECO:0000313" key="1">
    <source>
        <dbReference type="EMBL" id="TFK64932.1"/>
    </source>
</evidence>
<proteinExistence type="predicted"/>
<organism evidence="1 2">
    <name type="scientific">Pluteus cervinus</name>
    <dbReference type="NCBI Taxonomy" id="181527"/>
    <lineage>
        <taxon>Eukaryota</taxon>
        <taxon>Fungi</taxon>
        <taxon>Dikarya</taxon>
        <taxon>Basidiomycota</taxon>
        <taxon>Agaricomycotina</taxon>
        <taxon>Agaricomycetes</taxon>
        <taxon>Agaricomycetidae</taxon>
        <taxon>Agaricales</taxon>
        <taxon>Pluteineae</taxon>
        <taxon>Pluteaceae</taxon>
        <taxon>Pluteus</taxon>
    </lineage>
</organism>
<evidence type="ECO:0000313" key="2">
    <source>
        <dbReference type="Proteomes" id="UP000308600"/>
    </source>
</evidence>
<name>A0ACD3AH73_9AGAR</name>